<dbReference type="SUPFAM" id="SSF103473">
    <property type="entry name" value="MFS general substrate transporter"/>
    <property type="match status" value="1"/>
</dbReference>
<keyword evidence="5 10" id="KW-1133">Transmembrane helix</keyword>
<feature type="transmembrane region" description="Helical" evidence="10">
    <location>
        <begin position="381"/>
        <end position="404"/>
    </location>
</feature>
<evidence type="ECO:0000313" key="12">
    <source>
        <dbReference type="EMBL" id="RSH76957.1"/>
    </source>
</evidence>
<evidence type="ECO:0000256" key="10">
    <source>
        <dbReference type="SAM" id="Phobius"/>
    </source>
</evidence>
<evidence type="ECO:0000256" key="4">
    <source>
        <dbReference type="ARBA" id="ARBA00022692"/>
    </source>
</evidence>
<evidence type="ECO:0000313" key="13">
    <source>
        <dbReference type="Proteomes" id="UP000279236"/>
    </source>
</evidence>
<dbReference type="InterPro" id="IPR036259">
    <property type="entry name" value="MFS_trans_sf"/>
</dbReference>
<feature type="transmembrane region" description="Helical" evidence="10">
    <location>
        <begin position="107"/>
        <end position="127"/>
    </location>
</feature>
<name>A0A427XDZ5_9TREE</name>
<evidence type="ECO:0000256" key="8">
    <source>
        <dbReference type="ARBA" id="ARBA00049119"/>
    </source>
</evidence>
<feature type="transmembrane region" description="Helical" evidence="10">
    <location>
        <begin position="483"/>
        <end position="501"/>
    </location>
</feature>
<dbReference type="Proteomes" id="UP000279236">
    <property type="component" value="Unassembled WGS sequence"/>
</dbReference>
<dbReference type="FunFam" id="1.20.1250.20:FF:000078">
    <property type="entry name" value="MFS maltose transporter, putative"/>
    <property type="match status" value="1"/>
</dbReference>
<dbReference type="Pfam" id="PF00083">
    <property type="entry name" value="Sugar_tr"/>
    <property type="match status" value="1"/>
</dbReference>
<dbReference type="NCBIfam" id="TIGR00879">
    <property type="entry name" value="SP"/>
    <property type="match status" value="1"/>
</dbReference>
<dbReference type="InterPro" id="IPR005829">
    <property type="entry name" value="Sugar_transporter_CS"/>
</dbReference>
<dbReference type="OrthoDB" id="6612291at2759"/>
<gene>
    <name evidence="12" type="ORF">EHS24_003895</name>
</gene>
<evidence type="ECO:0000256" key="1">
    <source>
        <dbReference type="ARBA" id="ARBA00004141"/>
    </source>
</evidence>
<keyword evidence="3 9" id="KW-0813">Transport</keyword>
<dbReference type="PROSITE" id="PS00217">
    <property type="entry name" value="SUGAR_TRANSPORT_2"/>
    <property type="match status" value="1"/>
</dbReference>
<feature type="domain" description="Major facilitator superfamily (MFS) profile" evidence="11">
    <location>
        <begin position="60"/>
        <end position="505"/>
    </location>
</feature>
<evidence type="ECO:0000256" key="6">
    <source>
        <dbReference type="ARBA" id="ARBA00023136"/>
    </source>
</evidence>
<dbReference type="GO" id="GO:0005351">
    <property type="term" value="F:carbohydrate:proton symporter activity"/>
    <property type="evidence" value="ECO:0007669"/>
    <property type="project" value="TreeGrafter"/>
</dbReference>
<comment type="caution">
    <text evidence="12">The sequence shown here is derived from an EMBL/GenBank/DDBJ whole genome shotgun (WGS) entry which is preliminary data.</text>
</comment>
<feature type="transmembrane region" description="Helical" evidence="10">
    <location>
        <begin position="54"/>
        <end position="73"/>
    </location>
</feature>
<dbReference type="Gene3D" id="1.20.1250.20">
    <property type="entry name" value="MFS general substrate transporter like domains"/>
    <property type="match status" value="1"/>
</dbReference>
<sequence>MTPTLDHHPKLGDNEKGDVQHIEQEKVQQTILQDAIAAEEAEAAMGLRESLRTYRWAVIWSIAISLVIVMDGYDTGLLSQVTGLTPYRQKYGHYSGNPKTGYQLSPAWQTALTESSVIGNFFGIFISSWFQDRYGYRRTIQIFLVLITGLIFIVFYAPTVEVLFVGMFLCGLPWGAFSSSAVAYASEVTPIHLRGYLTTYINLCWVAGQFIASGVLVSVSSRTDEWAFKIPFAVQWVWPIPLFILATLAPESPFYLVRAGRLEDAERSVARLAKRGAKTQPEQIVAMMVRVTNLEKEHQSGTSYFDCFRGTDLRRTEIVCIAWACQILSGTQFANQPTYFFQQAGFNTANSFNLGLGVKALAFIGTCGSWVTMTFFGRRTIFLWGLGTMTLLLLLVGAVAFPAANSQSAAWGQAALIFAWVFVYDFTTGPLAYAIVGEVSSTRLRAKSVGLARNVYNITKIVAGLLATYQINPTAWNWKGKAGFFWAGSAGLAFVWAYFRLPETKGRSFRELDILFERRVPSRKFKETVIQETDEH</sequence>
<dbReference type="GO" id="GO:0000023">
    <property type="term" value="P:maltose metabolic process"/>
    <property type="evidence" value="ECO:0007669"/>
    <property type="project" value="UniProtKB-KW"/>
</dbReference>
<feature type="transmembrane region" description="Helical" evidence="10">
    <location>
        <begin position="454"/>
        <end position="471"/>
    </location>
</feature>
<dbReference type="PANTHER" id="PTHR48022">
    <property type="entry name" value="PLASTIDIC GLUCOSE TRANSPORTER 4"/>
    <property type="match status" value="1"/>
</dbReference>
<evidence type="ECO:0000256" key="5">
    <source>
        <dbReference type="ARBA" id="ARBA00022989"/>
    </source>
</evidence>
<comment type="similarity">
    <text evidence="2 9">Belongs to the major facilitator superfamily. Sugar transporter (TC 2.A.1.1) family.</text>
</comment>
<dbReference type="InterPro" id="IPR050360">
    <property type="entry name" value="MFS_Sugar_Transporters"/>
</dbReference>
<proteinExistence type="inferred from homology"/>
<feature type="transmembrane region" description="Helical" evidence="10">
    <location>
        <begin position="163"/>
        <end position="185"/>
    </location>
</feature>
<keyword evidence="6 10" id="KW-0472">Membrane</keyword>
<dbReference type="PROSITE" id="PS50850">
    <property type="entry name" value="MFS"/>
    <property type="match status" value="1"/>
</dbReference>
<organism evidence="12 13">
    <name type="scientific">Apiotrichum porosum</name>
    <dbReference type="NCBI Taxonomy" id="105984"/>
    <lineage>
        <taxon>Eukaryota</taxon>
        <taxon>Fungi</taxon>
        <taxon>Dikarya</taxon>
        <taxon>Basidiomycota</taxon>
        <taxon>Agaricomycotina</taxon>
        <taxon>Tremellomycetes</taxon>
        <taxon>Trichosporonales</taxon>
        <taxon>Trichosporonaceae</taxon>
        <taxon>Apiotrichum</taxon>
    </lineage>
</organism>
<dbReference type="InterPro" id="IPR020846">
    <property type="entry name" value="MFS_dom"/>
</dbReference>
<dbReference type="PANTHER" id="PTHR48022:SF5">
    <property type="entry name" value="ALPHA-GLUCOSIDES PERMEASE MPH2-RELATED"/>
    <property type="match status" value="1"/>
</dbReference>
<evidence type="ECO:0000256" key="3">
    <source>
        <dbReference type="ARBA" id="ARBA00022448"/>
    </source>
</evidence>
<dbReference type="AlphaFoldDB" id="A0A427XDZ5"/>
<dbReference type="GO" id="GO:0016020">
    <property type="term" value="C:membrane"/>
    <property type="evidence" value="ECO:0007669"/>
    <property type="project" value="UniProtKB-SubCell"/>
</dbReference>
<keyword evidence="7" id="KW-0462">Maltose metabolism</keyword>
<evidence type="ECO:0000256" key="9">
    <source>
        <dbReference type="RuleBase" id="RU003346"/>
    </source>
</evidence>
<dbReference type="RefSeq" id="XP_028472104.1">
    <property type="nucleotide sequence ID" value="XM_028619531.1"/>
</dbReference>
<evidence type="ECO:0000259" key="11">
    <source>
        <dbReference type="PROSITE" id="PS50850"/>
    </source>
</evidence>
<reference evidence="12 13" key="1">
    <citation type="submission" date="2018-11" db="EMBL/GenBank/DDBJ databases">
        <title>Genome sequence of Apiotrichum porosum DSM 27194.</title>
        <authorList>
            <person name="Aliyu H."/>
            <person name="Gorte O."/>
            <person name="Ochsenreither K."/>
        </authorList>
    </citation>
    <scope>NUCLEOTIDE SEQUENCE [LARGE SCALE GENOMIC DNA]</scope>
    <source>
        <strain evidence="12 13">DSM 27194</strain>
    </source>
</reference>
<feature type="transmembrane region" description="Helical" evidence="10">
    <location>
        <begin position="410"/>
        <end position="433"/>
    </location>
</feature>
<feature type="transmembrane region" description="Helical" evidence="10">
    <location>
        <begin position="197"/>
        <end position="216"/>
    </location>
</feature>
<keyword evidence="4 10" id="KW-0812">Transmembrane</keyword>
<keyword evidence="13" id="KW-1185">Reference proteome</keyword>
<comment type="subcellular location">
    <subcellularLocation>
        <location evidence="1">Membrane</location>
        <topology evidence="1">Multi-pass membrane protein</topology>
    </subcellularLocation>
</comment>
<feature type="transmembrane region" description="Helical" evidence="10">
    <location>
        <begin position="236"/>
        <end position="257"/>
    </location>
</feature>
<protein>
    <recommendedName>
        <fullName evidence="11">Major facilitator superfamily (MFS) profile domain-containing protein</fullName>
    </recommendedName>
</protein>
<evidence type="ECO:0000256" key="7">
    <source>
        <dbReference type="ARBA" id="ARBA00026248"/>
    </source>
</evidence>
<dbReference type="EMBL" id="RSCE01000019">
    <property type="protein sequence ID" value="RSH76957.1"/>
    <property type="molecule type" value="Genomic_DNA"/>
</dbReference>
<comment type="catalytic activity">
    <reaction evidence="8">
        <text>myo-inositol(out) + H(+)(out) = myo-inositol(in) + H(+)(in)</text>
        <dbReference type="Rhea" id="RHEA:60364"/>
        <dbReference type="ChEBI" id="CHEBI:15378"/>
        <dbReference type="ChEBI" id="CHEBI:17268"/>
    </reaction>
</comment>
<evidence type="ECO:0000256" key="2">
    <source>
        <dbReference type="ARBA" id="ARBA00010992"/>
    </source>
</evidence>
<accession>A0A427XDZ5</accession>
<dbReference type="InterPro" id="IPR005828">
    <property type="entry name" value="MFS_sugar_transport-like"/>
</dbReference>
<feature type="transmembrane region" description="Helical" evidence="10">
    <location>
        <begin position="139"/>
        <end position="157"/>
    </location>
</feature>
<dbReference type="InterPro" id="IPR003663">
    <property type="entry name" value="Sugar/inositol_transpt"/>
</dbReference>
<dbReference type="GeneID" id="39588438"/>